<organism evidence="6 7">
    <name type="scientific">Eublepharis macularius</name>
    <name type="common">Leopard gecko</name>
    <name type="synonym">Cyrtodactylus macularius</name>
    <dbReference type="NCBI Taxonomy" id="481883"/>
    <lineage>
        <taxon>Eukaryota</taxon>
        <taxon>Metazoa</taxon>
        <taxon>Chordata</taxon>
        <taxon>Craniata</taxon>
        <taxon>Vertebrata</taxon>
        <taxon>Euteleostomi</taxon>
        <taxon>Lepidosauria</taxon>
        <taxon>Squamata</taxon>
        <taxon>Bifurcata</taxon>
        <taxon>Gekkota</taxon>
        <taxon>Eublepharidae</taxon>
        <taxon>Eublepharinae</taxon>
        <taxon>Eublepharis</taxon>
    </lineage>
</organism>
<evidence type="ECO:0000256" key="3">
    <source>
        <dbReference type="ARBA" id="ARBA00023121"/>
    </source>
</evidence>
<gene>
    <name evidence="7" type="primary">STARD6</name>
</gene>
<evidence type="ECO:0000313" key="7">
    <source>
        <dbReference type="RefSeq" id="XP_054842621.1"/>
    </source>
</evidence>
<dbReference type="SMART" id="SM00234">
    <property type="entry name" value="START"/>
    <property type="match status" value="1"/>
</dbReference>
<dbReference type="Proteomes" id="UP001190640">
    <property type="component" value="Chromosome 8"/>
</dbReference>
<comment type="function">
    <text evidence="4">May be involved in the intracellular transport of sterols or other lipids. May bind cholesterol or other sterols.</text>
</comment>
<dbReference type="PANTHER" id="PTHR46374:SF2">
    <property type="entry name" value="STAR-RELATED LIPID TRANSFER PROTEIN 6"/>
    <property type="match status" value="1"/>
</dbReference>
<dbReference type="KEGG" id="emc:129334498"/>
<keyword evidence="1" id="KW-0813">Transport</keyword>
<sequence length="207" mass="23480">MDYKKISEELSRKMLAYIKDSSGWKEIKTGKLISVSVRPSADYPGNIYRVEATMEQPAEKIFPFMYLPEHRTKWDKSLQSYKIIETLDQDTAIYYSVTHSFGLGLVPPRDFVYLTHIKKYNGLLTTNSTSVEHPKYPPTSSCIRGQAYPSSYACYPLPENPKHCRMMAIVQVDLGGMLLPSIVQSVLPTSLMNLVTDCRAGIKTLKE</sequence>
<reference evidence="7" key="1">
    <citation type="submission" date="2025-08" db="UniProtKB">
        <authorList>
            <consortium name="RefSeq"/>
        </authorList>
    </citation>
    <scope>IDENTIFICATION</scope>
    <source>
        <tissue evidence="7">Blood</tissue>
    </source>
</reference>
<keyword evidence="3" id="KW-0446">Lipid-binding</keyword>
<keyword evidence="6" id="KW-1185">Reference proteome</keyword>
<keyword evidence="2" id="KW-0445">Lipid transport</keyword>
<dbReference type="PROSITE" id="PS50848">
    <property type="entry name" value="START"/>
    <property type="match status" value="1"/>
</dbReference>
<dbReference type="GeneID" id="129334498"/>
<dbReference type="RefSeq" id="XP_054842621.1">
    <property type="nucleotide sequence ID" value="XM_054986646.1"/>
</dbReference>
<evidence type="ECO:0000256" key="4">
    <source>
        <dbReference type="ARBA" id="ARBA00024750"/>
    </source>
</evidence>
<evidence type="ECO:0000313" key="6">
    <source>
        <dbReference type="Proteomes" id="UP001190640"/>
    </source>
</evidence>
<feature type="domain" description="START" evidence="5">
    <location>
        <begin position="20"/>
        <end position="191"/>
    </location>
</feature>
<protein>
    <submittedName>
        <fullName evidence="7">StAR-related lipid transfer protein 6</fullName>
    </submittedName>
</protein>
<dbReference type="InterPro" id="IPR043556">
    <property type="entry name" value="StARD5/6"/>
</dbReference>
<dbReference type="SUPFAM" id="SSF55961">
    <property type="entry name" value="Bet v1-like"/>
    <property type="match status" value="1"/>
</dbReference>
<dbReference type="CTD" id="147323"/>
<proteinExistence type="predicted"/>
<dbReference type="AlphaFoldDB" id="A0AA97JT38"/>
<dbReference type="InterPro" id="IPR023393">
    <property type="entry name" value="START-like_dom_sf"/>
</dbReference>
<name>A0AA97JT38_EUBMA</name>
<accession>A0AA97JT38</accession>
<dbReference type="InterPro" id="IPR002913">
    <property type="entry name" value="START_lipid-bd_dom"/>
</dbReference>
<dbReference type="Gene3D" id="3.30.530.20">
    <property type="match status" value="1"/>
</dbReference>
<evidence type="ECO:0000256" key="1">
    <source>
        <dbReference type="ARBA" id="ARBA00022448"/>
    </source>
</evidence>
<dbReference type="Pfam" id="PF01852">
    <property type="entry name" value="START"/>
    <property type="match status" value="1"/>
</dbReference>
<dbReference type="GO" id="GO:0008289">
    <property type="term" value="F:lipid binding"/>
    <property type="evidence" value="ECO:0007669"/>
    <property type="project" value="UniProtKB-KW"/>
</dbReference>
<dbReference type="PANTHER" id="PTHR46374">
    <property type="entry name" value="PROTEIN CBG07384"/>
    <property type="match status" value="1"/>
</dbReference>
<evidence type="ECO:0000256" key="2">
    <source>
        <dbReference type="ARBA" id="ARBA00023055"/>
    </source>
</evidence>
<evidence type="ECO:0000259" key="5">
    <source>
        <dbReference type="PROSITE" id="PS50848"/>
    </source>
</evidence>
<dbReference type="GO" id="GO:0006869">
    <property type="term" value="P:lipid transport"/>
    <property type="evidence" value="ECO:0007669"/>
    <property type="project" value="UniProtKB-KW"/>
</dbReference>